<evidence type="ECO:0000313" key="2">
    <source>
        <dbReference type="EMBL" id="PKY03322.1"/>
    </source>
</evidence>
<evidence type="ECO:0000256" key="1">
    <source>
        <dbReference type="SAM" id="MobiDB-lite"/>
    </source>
</evidence>
<feature type="compositionally biased region" description="Polar residues" evidence="1">
    <location>
        <begin position="304"/>
        <end position="318"/>
    </location>
</feature>
<dbReference type="EMBL" id="MSFM01000008">
    <property type="protein sequence ID" value="PKY03322.1"/>
    <property type="molecule type" value="Genomic_DNA"/>
</dbReference>
<feature type="region of interest" description="Disordered" evidence="1">
    <location>
        <begin position="88"/>
        <end position="187"/>
    </location>
</feature>
<reference evidence="2" key="1">
    <citation type="submission" date="2016-12" db="EMBL/GenBank/DDBJ databases">
        <title>The genomes of Aspergillus section Nigri reveals drivers in fungal speciation.</title>
        <authorList>
            <consortium name="DOE Joint Genome Institute"/>
            <person name="Vesth T.C."/>
            <person name="Nybo J."/>
            <person name="Theobald S."/>
            <person name="Brandl J."/>
            <person name="Frisvad J.C."/>
            <person name="Nielsen K.F."/>
            <person name="Lyhne E.K."/>
            <person name="Kogle M.E."/>
            <person name="Kuo A."/>
            <person name="Riley R."/>
            <person name="Clum A."/>
            <person name="Nolan M."/>
            <person name="Lipzen A."/>
            <person name="Salamov A."/>
            <person name="Henrissat B."/>
            <person name="Wiebenga A."/>
            <person name="De vries R.P."/>
            <person name="Grigoriev I.V."/>
            <person name="Mortensen U.H."/>
            <person name="Andersen M.R."/>
            <person name="Baker S.E."/>
        </authorList>
    </citation>
    <scope>NUCLEOTIDE SEQUENCE</scope>
    <source>
        <strain evidence="2">IBT 28561</strain>
    </source>
</reference>
<protein>
    <recommendedName>
        <fullName evidence="4">Myb/SANT-like domain-containing protein</fullName>
    </recommendedName>
</protein>
<feature type="compositionally biased region" description="Low complexity" evidence="1">
    <location>
        <begin position="325"/>
        <end position="337"/>
    </location>
</feature>
<gene>
    <name evidence="2" type="ORF">P168DRAFT_291451</name>
</gene>
<organism evidence="2 3">
    <name type="scientific">Aspergillus campestris (strain IBT 28561)</name>
    <dbReference type="NCBI Taxonomy" id="1392248"/>
    <lineage>
        <taxon>Eukaryota</taxon>
        <taxon>Fungi</taxon>
        <taxon>Dikarya</taxon>
        <taxon>Ascomycota</taxon>
        <taxon>Pezizomycotina</taxon>
        <taxon>Eurotiomycetes</taxon>
        <taxon>Eurotiomycetidae</taxon>
        <taxon>Eurotiales</taxon>
        <taxon>Aspergillaceae</taxon>
        <taxon>Aspergillus</taxon>
        <taxon>Aspergillus subgen. Circumdati</taxon>
    </lineage>
</organism>
<dbReference type="RefSeq" id="XP_024691916.1">
    <property type="nucleotide sequence ID" value="XM_024837412.1"/>
</dbReference>
<feature type="compositionally biased region" description="Low complexity" evidence="1">
    <location>
        <begin position="111"/>
        <end position="175"/>
    </location>
</feature>
<name>A0A2I1D0B7_ASPC2</name>
<dbReference type="GeneID" id="36544936"/>
<feature type="region of interest" description="Disordered" evidence="1">
    <location>
        <begin position="1"/>
        <end position="76"/>
    </location>
</feature>
<evidence type="ECO:0000313" key="3">
    <source>
        <dbReference type="Proteomes" id="UP000234254"/>
    </source>
</evidence>
<comment type="caution">
    <text evidence="2">The sequence shown here is derived from an EMBL/GenBank/DDBJ whole genome shotgun (WGS) entry which is preliminary data.</text>
</comment>
<feature type="compositionally biased region" description="Basic residues" evidence="1">
    <location>
        <begin position="56"/>
        <end position="67"/>
    </location>
</feature>
<feature type="compositionally biased region" description="Polar residues" evidence="1">
    <location>
        <begin position="89"/>
        <end position="104"/>
    </location>
</feature>
<dbReference type="Proteomes" id="UP000234254">
    <property type="component" value="Unassembled WGS sequence"/>
</dbReference>
<dbReference type="OrthoDB" id="4496041at2759"/>
<evidence type="ECO:0008006" key="4">
    <source>
        <dbReference type="Google" id="ProtNLM"/>
    </source>
</evidence>
<feature type="region of interest" description="Disordered" evidence="1">
    <location>
        <begin position="291"/>
        <end position="358"/>
    </location>
</feature>
<dbReference type="AlphaFoldDB" id="A0A2I1D0B7"/>
<keyword evidence="3" id="KW-1185">Reference proteome</keyword>
<dbReference type="VEuPathDB" id="FungiDB:P168DRAFT_291451"/>
<sequence length="420" mass="45793">MDDYYALPQATPDLPVPPSQQPTPLSLNQASPIMHAPSATRRAPTASLPTNPNPNHAHHHHHHHHHNPNANTSSPYRQFTWSLHDATATPRTKSSPYSQPQQGLPTPSPVPNTATTTATTTSTTTTNNNNNNNNATAVAANHTPHNQLSHAAPPSSAAPTEPVTAAAAAAGAESEATPKRKRAKRMNPDEYTQLIEICLQNKGFCTSSRGNKSFWITVAQDFRAATGRDEFNWQTGQKKVLTSTEEHRVWLRERLPPAQYPGLPGMRDALDEWTAFLDDLQAHERALQNVAQPGADQSAVGPSVTPTSQGTKRSYSTSGMGGDAAGPKAGPKTAGVATDEQRAGRSPQATRRRMSSDARRPYLLSENIDGFLRTVADQCQQEGDLRTRVDNIERQLGNISRRLDQLDKLDRIMELLDSKH</sequence>
<feature type="compositionally biased region" description="Polar residues" evidence="1">
    <location>
        <begin position="22"/>
        <end position="31"/>
    </location>
</feature>
<proteinExistence type="predicted"/>
<accession>A0A2I1D0B7</accession>